<dbReference type="Proteomes" id="UP000594262">
    <property type="component" value="Unplaced"/>
</dbReference>
<evidence type="ECO:0000256" key="2">
    <source>
        <dbReference type="ARBA" id="ARBA00005808"/>
    </source>
</evidence>
<dbReference type="PANTHER" id="PTHR10010">
    <property type="entry name" value="SOLUTE CARRIER FAMILY 34 SODIUM PHOSPHATE , MEMBER 2-RELATED"/>
    <property type="match status" value="1"/>
</dbReference>
<accession>A0A7M5X7D8</accession>
<dbReference type="PANTHER" id="PTHR10010:SF46">
    <property type="entry name" value="SODIUM-DEPENDENT PHOSPHATE TRANSPORT PROTEIN 2B"/>
    <property type="match status" value="1"/>
</dbReference>
<keyword evidence="6 8" id="KW-0472">Membrane</keyword>
<dbReference type="NCBIfam" id="TIGR01013">
    <property type="entry name" value="2a58"/>
    <property type="match status" value="1"/>
</dbReference>
<dbReference type="GO" id="GO:0016324">
    <property type="term" value="C:apical plasma membrane"/>
    <property type="evidence" value="ECO:0007669"/>
    <property type="project" value="UniProtKB-SubCell"/>
</dbReference>
<dbReference type="RefSeq" id="XP_066931010.1">
    <property type="nucleotide sequence ID" value="XM_067074909.1"/>
</dbReference>
<reference evidence="9" key="1">
    <citation type="submission" date="2021-01" db="UniProtKB">
        <authorList>
            <consortium name="EnsemblMetazoa"/>
        </authorList>
    </citation>
    <scope>IDENTIFICATION</scope>
</reference>
<evidence type="ECO:0000256" key="3">
    <source>
        <dbReference type="ARBA" id="ARBA00022475"/>
    </source>
</evidence>
<dbReference type="InterPro" id="IPR003841">
    <property type="entry name" value="Na/Pi_transpt"/>
</dbReference>
<sequence length="580" mass="63613">MMSAKANREERVPLKVEEGKTQDEKETDPFAAVEDFQPVGPPWNELDGAGKFKRVAITFIKITLLLGLLYMFICSLSFLSSAFRLLGGKTAGDAFTSESIVNNPVAGLMIGVLATVLLQSSSTTTSIIVAMVASGILTVQTAIPMTMGANIGTSVTNTIVAIGQISDKNQFRRAFAGATVHDMFNLLCVVILLPLEVITGYLYHLSKAIVDTMERPENGEEYKKELLKKITKPFTNVIIQLDKKVIQKIAEGDESAMDKSLLKVWCDKGTTVTTLKNVTDSLGNVTLKNVTEKIYHEKCSYLFADTGMSDTAIGALMLVISLLILCICLVFIVKTLHSLLKGQIAVVIRKTFNSEFPKPFGFLTGYVAILVGAGLTILVQSSSIFTSALTPLVGMGIVSLDRIYPLTLGSNIGTTGTGILAALASSSDKFHLALQIALCHLFFNISGIIIWYPIPAMRRVPIRAARFLGNTTAEYRWFALLYLVVVFFLLPAFIFALSLAGIAVFFGILGPVVAFIIFIIIVNVLQEKKPEVLPNALKDWERVPKPLRSLEPYDRVFSKVYKKMDRNRTKSETVPMQEKI</sequence>
<evidence type="ECO:0000313" key="9">
    <source>
        <dbReference type="EnsemblMetazoa" id="CLYHEMP018585.1"/>
    </source>
</evidence>
<dbReference type="OrthoDB" id="76259at2759"/>
<protein>
    <submittedName>
        <fullName evidence="9">Uncharacterized protein</fullName>
    </submittedName>
</protein>
<dbReference type="GO" id="GO:0005436">
    <property type="term" value="F:sodium:phosphate symporter activity"/>
    <property type="evidence" value="ECO:0007669"/>
    <property type="project" value="InterPro"/>
</dbReference>
<feature type="transmembrane region" description="Helical" evidence="8">
    <location>
        <begin position="59"/>
        <end position="80"/>
    </location>
</feature>
<evidence type="ECO:0000256" key="1">
    <source>
        <dbReference type="ARBA" id="ARBA00004424"/>
    </source>
</evidence>
<dbReference type="EnsemblMetazoa" id="CLYHEMT018585.1">
    <property type="protein sequence ID" value="CLYHEMP018585.1"/>
    <property type="gene ID" value="CLYHEMG018585"/>
</dbReference>
<keyword evidence="5 8" id="KW-1133">Transmembrane helix</keyword>
<feature type="transmembrane region" description="Helical" evidence="8">
    <location>
        <begin position="312"/>
        <end position="333"/>
    </location>
</feature>
<proteinExistence type="inferred from homology"/>
<keyword evidence="4 8" id="KW-0812">Transmembrane</keyword>
<dbReference type="GeneID" id="136818581"/>
<evidence type="ECO:0000256" key="5">
    <source>
        <dbReference type="ARBA" id="ARBA00022989"/>
    </source>
</evidence>
<evidence type="ECO:0000256" key="4">
    <source>
        <dbReference type="ARBA" id="ARBA00022692"/>
    </source>
</evidence>
<feature type="transmembrane region" description="Helical" evidence="8">
    <location>
        <begin position="125"/>
        <end position="143"/>
    </location>
</feature>
<keyword evidence="3" id="KW-1003">Cell membrane</keyword>
<feature type="transmembrane region" description="Helical" evidence="8">
    <location>
        <begin position="430"/>
        <end position="454"/>
    </location>
</feature>
<feature type="transmembrane region" description="Helical" evidence="8">
    <location>
        <begin position="502"/>
        <end position="525"/>
    </location>
</feature>
<dbReference type="NCBIfam" id="NF037997">
    <property type="entry name" value="Na_Pi_symport"/>
    <property type="match status" value="1"/>
</dbReference>
<feature type="transmembrane region" description="Helical" evidence="8">
    <location>
        <begin position="360"/>
        <end position="382"/>
    </location>
</feature>
<evidence type="ECO:0000256" key="8">
    <source>
        <dbReference type="SAM" id="Phobius"/>
    </source>
</evidence>
<evidence type="ECO:0000313" key="10">
    <source>
        <dbReference type="Proteomes" id="UP000594262"/>
    </source>
</evidence>
<dbReference type="Pfam" id="PF02690">
    <property type="entry name" value="Na_Pi_cotrans"/>
    <property type="match status" value="2"/>
</dbReference>
<evidence type="ECO:0000256" key="6">
    <source>
        <dbReference type="ARBA" id="ARBA00023136"/>
    </source>
</evidence>
<feature type="transmembrane region" description="Helical" evidence="8">
    <location>
        <begin position="403"/>
        <end position="424"/>
    </location>
</feature>
<feature type="transmembrane region" description="Helical" evidence="8">
    <location>
        <begin position="183"/>
        <end position="203"/>
    </location>
</feature>
<evidence type="ECO:0000256" key="7">
    <source>
        <dbReference type="SAM" id="MobiDB-lite"/>
    </source>
</evidence>
<keyword evidence="10" id="KW-1185">Reference proteome</keyword>
<feature type="transmembrane region" description="Helical" evidence="8">
    <location>
        <begin position="100"/>
        <end position="118"/>
    </location>
</feature>
<dbReference type="AlphaFoldDB" id="A0A7M5X7D8"/>
<feature type="transmembrane region" description="Helical" evidence="8">
    <location>
        <begin position="475"/>
        <end position="496"/>
    </location>
</feature>
<dbReference type="GO" id="GO:0044341">
    <property type="term" value="P:sodium-dependent phosphate transport"/>
    <property type="evidence" value="ECO:0007669"/>
    <property type="project" value="InterPro"/>
</dbReference>
<comment type="similarity">
    <text evidence="2">Belongs to the SLC34A transporter family.</text>
</comment>
<name>A0A7M5X7D8_9CNID</name>
<feature type="region of interest" description="Disordered" evidence="7">
    <location>
        <begin position="1"/>
        <end position="26"/>
    </location>
</feature>
<organism evidence="9 10">
    <name type="scientific">Clytia hemisphaerica</name>
    <dbReference type="NCBI Taxonomy" id="252671"/>
    <lineage>
        <taxon>Eukaryota</taxon>
        <taxon>Metazoa</taxon>
        <taxon>Cnidaria</taxon>
        <taxon>Hydrozoa</taxon>
        <taxon>Hydroidolina</taxon>
        <taxon>Leptothecata</taxon>
        <taxon>Obeliida</taxon>
        <taxon>Clytiidae</taxon>
        <taxon>Clytia</taxon>
    </lineage>
</organism>
<comment type="subcellular location">
    <subcellularLocation>
        <location evidence="1">Apical cell membrane</location>
        <topology evidence="1">Multi-pass membrane protein</topology>
    </subcellularLocation>
</comment>